<evidence type="ECO:0000256" key="2">
    <source>
        <dbReference type="ARBA" id="ARBA00005028"/>
    </source>
</evidence>
<feature type="active site" description="Proton acceptor" evidence="9">
    <location>
        <position position="319"/>
    </location>
</feature>
<comment type="subunit">
    <text evidence="4">Monomer.</text>
</comment>
<feature type="active site" description="Proton donor" evidence="9">
    <location>
        <position position="181"/>
    </location>
</feature>
<evidence type="ECO:0000256" key="10">
    <source>
        <dbReference type="PIRSR" id="PIRSR005096-2"/>
    </source>
</evidence>
<organism evidence="12 13">
    <name type="scientific">Mucilaginibacter lappiensis</name>
    <dbReference type="NCBI Taxonomy" id="354630"/>
    <lineage>
        <taxon>Bacteria</taxon>
        <taxon>Pseudomonadati</taxon>
        <taxon>Bacteroidota</taxon>
        <taxon>Sphingobacteriia</taxon>
        <taxon>Sphingobacteriales</taxon>
        <taxon>Sphingobacteriaceae</taxon>
        <taxon>Mucilaginibacter</taxon>
    </lineage>
</organism>
<dbReference type="SUPFAM" id="SSF74650">
    <property type="entry name" value="Galactose mutarotase-like"/>
    <property type="match status" value="1"/>
</dbReference>
<dbReference type="Gene3D" id="2.70.98.10">
    <property type="match status" value="1"/>
</dbReference>
<dbReference type="InterPro" id="IPR014718">
    <property type="entry name" value="GH-type_carb-bd"/>
</dbReference>
<dbReference type="UniPathway" id="UPA00242"/>
<dbReference type="PIRSF" id="PIRSF005096">
    <property type="entry name" value="GALM"/>
    <property type="match status" value="1"/>
</dbReference>
<evidence type="ECO:0000313" key="13">
    <source>
        <dbReference type="Proteomes" id="UP000548326"/>
    </source>
</evidence>
<evidence type="ECO:0000256" key="9">
    <source>
        <dbReference type="PIRSR" id="PIRSR005096-1"/>
    </source>
</evidence>
<dbReference type="InterPro" id="IPR015443">
    <property type="entry name" value="Aldose_1-epimerase"/>
</dbReference>
<dbReference type="GO" id="GO:0004034">
    <property type="term" value="F:aldose 1-epimerase activity"/>
    <property type="evidence" value="ECO:0007669"/>
    <property type="project" value="UniProtKB-EC"/>
</dbReference>
<keyword evidence="6 8" id="KW-0413">Isomerase</keyword>
<feature type="binding site" evidence="10">
    <location>
        <position position="253"/>
    </location>
    <ligand>
        <name>beta-D-galactose</name>
        <dbReference type="ChEBI" id="CHEBI:27667"/>
    </ligand>
</feature>
<dbReference type="Proteomes" id="UP000548326">
    <property type="component" value="Unassembled WGS sequence"/>
</dbReference>
<reference evidence="12 13" key="1">
    <citation type="submission" date="2020-08" db="EMBL/GenBank/DDBJ databases">
        <title>Genomic Encyclopedia of Type Strains, Phase IV (KMG-V): Genome sequencing to study the core and pangenomes of soil and plant-associated prokaryotes.</title>
        <authorList>
            <person name="Whitman W."/>
        </authorList>
    </citation>
    <scope>NUCLEOTIDE SEQUENCE [LARGE SCALE GENOMIC DNA]</scope>
    <source>
        <strain evidence="12 13">MP601</strain>
    </source>
</reference>
<protein>
    <recommendedName>
        <fullName evidence="8">Aldose 1-epimerase</fullName>
        <ecNumber evidence="8">5.1.3.3</ecNumber>
    </recommendedName>
</protein>
<accession>A0A841J856</accession>
<comment type="similarity">
    <text evidence="3 8">Belongs to the aldose epimerase family.</text>
</comment>
<dbReference type="GO" id="GO:0030246">
    <property type="term" value="F:carbohydrate binding"/>
    <property type="evidence" value="ECO:0007669"/>
    <property type="project" value="InterPro"/>
</dbReference>
<dbReference type="PANTHER" id="PTHR10091:SF0">
    <property type="entry name" value="GALACTOSE MUTAROTASE"/>
    <property type="match status" value="1"/>
</dbReference>
<feature type="binding site" evidence="11">
    <location>
        <begin position="81"/>
        <end position="82"/>
    </location>
    <ligand>
        <name>beta-D-galactose</name>
        <dbReference type="ChEBI" id="CHEBI:27667"/>
    </ligand>
</feature>
<dbReference type="InterPro" id="IPR011013">
    <property type="entry name" value="Gal_mutarotase_sf_dom"/>
</dbReference>
<proteinExistence type="inferred from homology"/>
<sequence length="355" mass="39455">MKYHISQHHWGNFNNQQIFRYQLSNDHGVKVSITNFGAAIQSLSVPDHQGNMADVVLGYDDLQGYVDDQFYIGTIVGRFANRIAGGKVEINGTTHQLTVKDGGFHHHGGKVGFNKKVWQSQSFNNEDGVGVILEYLSKDGEEGFPGNLTTTVTYTLNNHSQLIVDFDAVTDQSTLINLTQHAYFNLAGHNNGSILDHQLQLPLADYLPVNAMQVPEGTITPVSGTPFDFTEPTAIGKRINDDNPQLVLSRGYDHSWVVKKQDSAELKLAATVFEPTSKRVLNVFTTEPAIHIYTGNFLDETCIGKQNSNYPFRSGLCLETQHYPDAPNKPHFPSTVLNPGKQFKSRTIFEFGVND</sequence>
<dbReference type="NCBIfam" id="NF008277">
    <property type="entry name" value="PRK11055.1"/>
    <property type="match status" value="1"/>
</dbReference>
<dbReference type="EMBL" id="JACHCA010000002">
    <property type="protein sequence ID" value="MBB6126542.1"/>
    <property type="molecule type" value="Genomic_DNA"/>
</dbReference>
<dbReference type="AlphaFoldDB" id="A0A841J856"/>
<dbReference type="InterPro" id="IPR008183">
    <property type="entry name" value="Aldose_1/G6P_1-epimerase"/>
</dbReference>
<dbReference type="GO" id="GO:0033499">
    <property type="term" value="P:galactose catabolic process via UDP-galactose, Leloir pathway"/>
    <property type="evidence" value="ECO:0007669"/>
    <property type="project" value="TreeGrafter"/>
</dbReference>
<comment type="catalytic activity">
    <reaction evidence="8">
        <text>alpha-D-glucose = beta-D-glucose</text>
        <dbReference type="Rhea" id="RHEA:10264"/>
        <dbReference type="ChEBI" id="CHEBI:15903"/>
        <dbReference type="ChEBI" id="CHEBI:17925"/>
        <dbReference type="EC" id="5.1.3.3"/>
    </reaction>
</comment>
<dbReference type="Pfam" id="PF01263">
    <property type="entry name" value="Aldose_epim"/>
    <property type="match status" value="1"/>
</dbReference>
<comment type="cofactor">
    <cofactor evidence="1">
        <name>Ca(2+)</name>
        <dbReference type="ChEBI" id="CHEBI:29108"/>
    </cofactor>
</comment>
<evidence type="ECO:0000256" key="5">
    <source>
        <dbReference type="ARBA" id="ARBA00022837"/>
    </source>
</evidence>
<dbReference type="InterPro" id="IPR047215">
    <property type="entry name" value="Galactose_mutarotase-like"/>
</dbReference>
<dbReference type="GO" id="GO:0006006">
    <property type="term" value="P:glucose metabolic process"/>
    <property type="evidence" value="ECO:0007669"/>
    <property type="project" value="TreeGrafter"/>
</dbReference>
<dbReference type="CDD" id="cd09019">
    <property type="entry name" value="galactose_mutarotase_like"/>
    <property type="match status" value="1"/>
</dbReference>
<evidence type="ECO:0000256" key="11">
    <source>
        <dbReference type="PIRSR" id="PIRSR005096-3"/>
    </source>
</evidence>
<feature type="binding site" evidence="11">
    <location>
        <begin position="181"/>
        <end position="183"/>
    </location>
    <ligand>
        <name>beta-D-galactose</name>
        <dbReference type="ChEBI" id="CHEBI:27667"/>
    </ligand>
</feature>
<evidence type="ECO:0000256" key="8">
    <source>
        <dbReference type="PIRNR" id="PIRNR005096"/>
    </source>
</evidence>
<dbReference type="PANTHER" id="PTHR10091">
    <property type="entry name" value="ALDOSE-1-EPIMERASE"/>
    <property type="match status" value="1"/>
</dbReference>
<evidence type="ECO:0000256" key="4">
    <source>
        <dbReference type="ARBA" id="ARBA00011245"/>
    </source>
</evidence>
<evidence type="ECO:0000256" key="6">
    <source>
        <dbReference type="ARBA" id="ARBA00023235"/>
    </source>
</evidence>
<name>A0A841J856_9SPHI</name>
<keyword evidence="5" id="KW-0106">Calcium</keyword>
<comment type="pathway">
    <text evidence="2 8">Carbohydrate metabolism; hexose metabolism.</text>
</comment>
<evidence type="ECO:0000256" key="7">
    <source>
        <dbReference type="ARBA" id="ARBA00023277"/>
    </source>
</evidence>
<evidence type="ECO:0000256" key="3">
    <source>
        <dbReference type="ARBA" id="ARBA00006206"/>
    </source>
</evidence>
<dbReference type="EC" id="5.1.3.3" evidence="8"/>
<comment type="caution">
    <text evidence="12">The sequence shown here is derived from an EMBL/GenBank/DDBJ whole genome shotgun (WGS) entry which is preliminary data.</text>
</comment>
<dbReference type="RefSeq" id="WP_183585638.1">
    <property type="nucleotide sequence ID" value="NZ_JACHCA010000002.1"/>
</dbReference>
<evidence type="ECO:0000313" key="12">
    <source>
        <dbReference type="EMBL" id="MBB6126542.1"/>
    </source>
</evidence>
<gene>
    <name evidence="12" type="ORF">HDF22_000647</name>
</gene>
<evidence type="ECO:0000256" key="1">
    <source>
        <dbReference type="ARBA" id="ARBA00001913"/>
    </source>
</evidence>
<keyword evidence="7 8" id="KW-0119">Carbohydrate metabolism</keyword>